<dbReference type="SUPFAM" id="SSF52218">
    <property type="entry name" value="Flavoproteins"/>
    <property type="match status" value="1"/>
</dbReference>
<evidence type="ECO:0000313" key="3">
    <source>
        <dbReference type="Proteomes" id="UP000078507"/>
    </source>
</evidence>
<dbReference type="Pfam" id="PF03358">
    <property type="entry name" value="FMN_red"/>
    <property type="match status" value="1"/>
</dbReference>
<evidence type="ECO:0000259" key="1">
    <source>
        <dbReference type="Pfam" id="PF03358"/>
    </source>
</evidence>
<dbReference type="InterPro" id="IPR029039">
    <property type="entry name" value="Flavoprotein-like_sf"/>
</dbReference>
<comment type="caution">
    <text evidence="2">The sequence shown here is derived from an EMBL/GenBank/DDBJ whole genome shotgun (WGS) entry which is preliminary data.</text>
</comment>
<dbReference type="InterPro" id="IPR005025">
    <property type="entry name" value="FMN_Rdtase-like_dom"/>
</dbReference>
<dbReference type="OrthoDB" id="9812295at2"/>
<dbReference type="GO" id="GO:0005829">
    <property type="term" value="C:cytosol"/>
    <property type="evidence" value="ECO:0007669"/>
    <property type="project" value="TreeGrafter"/>
</dbReference>
<dbReference type="AlphaFoldDB" id="A0A178YSY8"/>
<keyword evidence="3" id="KW-1185">Reference proteome</keyword>
<dbReference type="RefSeq" id="WP_066868033.1">
    <property type="nucleotide sequence ID" value="NZ_LNQB01000038.1"/>
</dbReference>
<proteinExistence type="predicted"/>
<dbReference type="GO" id="GO:0016491">
    <property type="term" value="F:oxidoreductase activity"/>
    <property type="evidence" value="ECO:0007669"/>
    <property type="project" value="InterPro"/>
</dbReference>
<feature type="domain" description="NADPH-dependent FMN reductase-like" evidence="1">
    <location>
        <begin position="1"/>
        <end position="126"/>
    </location>
</feature>
<dbReference type="InterPro" id="IPR050712">
    <property type="entry name" value="NAD(P)H-dep_reductase"/>
</dbReference>
<dbReference type="GO" id="GO:0010181">
    <property type="term" value="F:FMN binding"/>
    <property type="evidence" value="ECO:0007669"/>
    <property type="project" value="TreeGrafter"/>
</dbReference>
<dbReference type="STRING" id="36856.ATB98_08730"/>
<dbReference type="Gene3D" id="3.40.50.360">
    <property type="match status" value="1"/>
</dbReference>
<dbReference type="EMBL" id="LNQB01000038">
    <property type="protein sequence ID" value="OAP50316.1"/>
    <property type="molecule type" value="Genomic_DNA"/>
</dbReference>
<evidence type="ECO:0000313" key="2">
    <source>
        <dbReference type="EMBL" id="OAP50316.1"/>
    </source>
</evidence>
<protein>
    <submittedName>
        <fullName evidence="2">FMN reductase</fullName>
    </submittedName>
</protein>
<dbReference type="Proteomes" id="UP000078507">
    <property type="component" value="Unassembled WGS sequence"/>
</dbReference>
<sequence>MKVLAISGSARSDSTNTAMLQAIRQVAAPRFDIRVFDQIGALPVFSPDLEGENTPRIIRDFMKAVDESDGLIVSSPEYVRTLPGGLKNAVDWLVSAEVIINKPVALAHASHRGDDMLATLRIVMATVTSNFNSEIFLRFPLMKKSPEAIREIVWAPVNRSRVDAFLEEFFEFCRSVRAGASGSW</sequence>
<reference evidence="2 3" key="1">
    <citation type="submission" date="2015-11" db="EMBL/GenBank/DDBJ databases">
        <title>Ensifer anhuiense sp. nov., an effective nitrogen fixation bacterium with Glycine soja.</title>
        <authorList>
            <person name="Yan H."/>
            <person name="Chen W."/>
        </authorList>
    </citation>
    <scope>NUCLEOTIDE SEQUENCE [LARGE SCALE GENOMIC DNA]</scope>
    <source>
        <strain evidence="2 3">LMG 7837</strain>
    </source>
</reference>
<gene>
    <name evidence="2" type="ORF">ATB98_08730</name>
</gene>
<name>A0A178YSY8_SINSA</name>
<dbReference type="PANTHER" id="PTHR30543:SF21">
    <property type="entry name" value="NAD(P)H-DEPENDENT FMN REDUCTASE LOT6"/>
    <property type="match status" value="1"/>
</dbReference>
<organism evidence="2 3">
    <name type="scientific">Sinorhizobium saheli</name>
    <dbReference type="NCBI Taxonomy" id="36856"/>
    <lineage>
        <taxon>Bacteria</taxon>
        <taxon>Pseudomonadati</taxon>
        <taxon>Pseudomonadota</taxon>
        <taxon>Alphaproteobacteria</taxon>
        <taxon>Hyphomicrobiales</taxon>
        <taxon>Rhizobiaceae</taxon>
        <taxon>Sinorhizobium/Ensifer group</taxon>
        <taxon>Sinorhizobium</taxon>
    </lineage>
</organism>
<dbReference type="PANTHER" id="PTHR30543">
    <property type="entry name" value="CHROMATE REDUCTASE"/>
    <property type="match status" value="1"/>
</dbReference>
<accession>A0A178YSY8</accession>